<keyword evidence="1 3" id="KW-0732">Signal</keyword>
<keyword evidence="5" id="KW-1185">Reference proteome</keyword>
<dbReference type="SUPFAM" id="SSF53850">
    <property type="entry name" value="Periplasmic binding protein-like II"/>
    <property type="match status" value="1"/>
</dbReference>
<dbReference type="Proteomes" id="UP001589818">
    <property type="component" value="Unassembled WGS sequence"/>
</dbReference>
<gene>
    <name evidence="4" type="ORF">ACFFJ8_35810</name>
</gene>
<evidence type="ECO:0000313" key="4">
    <source>
        <dbReference type="EMBL" id="MFC0396704.1"/>
    </source>
</evidence>
<dbReference type="PROSITE" id="PS51257">
    <property type="entry name" value="PROKAR_LIPOPROTEIN"/>
    <property type="match status" value="1"/>
</dbReference>
<dbReference type="EMBL" id="JBHLVF010000064">
    <property type="protein sequence ID" value="MFC0396704.1"/>
    <property type="molecule type" value="Genomic_DNA"/>
</dbReference>
<accession>A0ABV6JMF1</accession>
<evidence type="ECO:0000256" key="3">
    <source>
        <dbReference type="SAM" id="SignalP"/>
    </source>
</evidence>
<feature type="signal peptide" evidence="3">
    <location>
        <begin position="1"/>
        <end position="23"/>
    </location>
</feature>
<reference evidence="4 5" key="1">
    <citation type="submission" date="2024-09" db="EMBL/GenBank/DDBJ databases">
        <authorList>
            <person name="Sun Q."/>
            <person name="Mori K."/>
        </authorList>
    </citation>
    <scope>NUCLEOTIDE SEQUENCE [LARGE SCALE GENOMIC DNA]</scope>
    <source>
        <strain evidence="4 5">CCM 4839</strain>
    </source>
</reference>
<proteinExistence type="predicted"/>
<feature type="chain" id="PRO_5047341524" description="ABC transporter substrate-binding protein" evidence="3">
    <location>
        <begin position="24"/>
        <end position="549"/>
    </location>
</feature>
<name>A0ABV6JMF1_9BACL</name>
<comment type="caution">
    <text evidence="4">The sequence shown here is derived from an EMBL/GenBank/DDBJ whole genome shotgun (WGS) entry which is preliminary data.</text>
</comment>
<feature type="region of interest" description="Disordered" evidence="2">
    <location>
        <begin position="36"/>
        <end position="55"/>
    </location>
</feature>
<dbReference type="InterPro" id="IPR050490">
    <property type="entry name" value="Bact_solute-bd_prot1"/>
</dbReference>
<dbReference type="PANTHER" id="PTHR43649:SF33">
    <property type="entry name" value="POLYGALACTURONAN_RHAMNOGALACTURONAN-BINDING PROTEIN YTCQ"/>
    <property type="match status" value="1"/>
</dbReference>
<organism evidence="4 5">
    <name type="scientific">Paenibacillus mendelii</name>
    <dbReference type="NCBI Taxonomy" id="206163"/>
    <lineage>
        <taxon>Bacteria</taxon>
        <taxon>Bacillati</taxon>
        <taxon>Bacillota</taxon>
        <taxon>Bacilli</taxon>
        <taxon>Bacillales</taxon>
        <taxon>Paenibacillaceae</taxon>
        <taxon>Paenibacillus</taxon>
    </lineage>
</organism>
<dbReference type="Gene3D" id="3.40.190.10">
    <property type="entry name" value="Periplasmic binding protein-like II"/>
    <property type="match status" value="2"/>
</dbReference>
<evidence type="ECO:0000256" key="1">
    <source>
        <dbReference type="ARBA" id="ARBA00022729"/>
    </source>
</evidence>
<dbReference type="RefSeq" id="WP_204821375.1">
    <property type="nucleotide sequence ID" value="NZ_JANHOF010000012.1"/>
</dbReference>
<evidence type="ECO:0000313" key="5">
    <source>
        <dbReference type="Proteomes" id="UP001589818"/>
    </source>
</evidence>
<dbReference type="PANTHER" id="PTHR43649">
    <property type="entry name" value="ARABINOSE-BINDING PROTEIN-RELATED"/>
    <property type="match status" value="1"/>
</dbReference>
<sequence>MKRRKASLMTLLIACLTLTLVLGGCTSNNGGNNAGSVGNAGENGHAGKSEGGADGGDAQQEPLKFVFHNFSSNVLQPNNEMYEWLKANKKVDIQFISEKVGDKIVEKLNLMLAGGDVPDVMEIENYDAAVEIVKKMGEAGLVIPMNDWIAKYPDLVKYGNTEYNNAVYRNKKDGNIYMIPTNFAQHEAILQADVGPAIREDWLKLVGMEAPKTPDELYEVLKAFRDQIPDVNGKKIIPATFDGNKQGIASAWTRSWMDLSVENGTLMFQWNNPAVEEYMVYMNKLYREKLLDPEMLTQQPDQYMEKLASGRVGYTVSIYWDMDKNNAALKAVDSGSRFVPIAPFRVPGKPLPEYANPSPRAFSGIVVSKKFAEKGDNLVRLMEFLNWNATNDGARVLNYGEEGKYYAKNAEGLYDMKPEYKTERDKPNSDFIPRTGLGVYNLLRFMIVPVESVNQRTEEAQMGKIWEEARGKPLPLAYQLTTPGPIEQQKWGQMWSEFDKWQAKAIYAKSEEETRKITKEMFEAFETNGGRDIVNERLKSIQEFEENNN</sequence>
<protein>
    <recommendedName>
        <fullName evidence="6">ABC transporter substrate-binding protein</fullName>
    </recommendedName>
</protein>
<evidence type="ECO:0000256" key="2">
    <source>
        <dbReference type="SAM" id="MobiDB-lite"/>
    </source>
</evidence>
<evidence type="ECO:0008006" key="6">
    <source>
        <dbReference type="Google" id="ProtNLM"/>
    </source>
</evidence>